<proteinExistence type="predicted"/>
<evidence type="ECO:0000256" key="1">
    <source>
        <dbReference type="SAM" id="Phobius"/>
    </source>
</evidence>
<keyword evidence="1" id="KW-0812">Transmembrane</keyword>
<accession>A0A8R2R681</accession>
<feature type="transmembrane region" description="Helical" evidence="1">
    <location>
        <begin position="263"/>
        <end position="284"/>
    </location>
</feature>
<reference evidence="2" key="2">
    <citation type="submission" date="2022-06" db="UniProtKB">
        <authorList>
            <consortium name="EnsemblMetazoa"/>
        </authorList>
    </citation>
    <scope>IDENTIFICATION</scope>
    <source>
        <strain evidence="2">p50T (Dazao)</strain>
    </source>
</reference>
<feature type="transmembrane region" description="Helical" evidence="1">
    <location>
        <begin position="178"/>
        <end position="203"/>
    </location>
</feature>
<keyword evidence="1" id="KW-1133">Transmembrane helix</keyword>
<evidence type="ECO:0000313" key="2">
    <source>
        <dbReference type="EnsemblMetazoa" id="XP_037877701.1"/>
    </source>
</evidence>
<organism evidence="2 3">
    <name type="scientific">Bombyx mori</name>
    <name type="common">Silk moth</name>
    <dbReference type="NCBI Taxonomy" id="7091"/>
    <lineage>
        <taxon>Eukaryota</taxon>
        <taxon>Metazoa</taxon>
        <taxon>Ecdysozoa</taxon>
        <taxon>Arthropoda</taxon>
        <taxon>Hexapoda</taxon>
        <taxon>Insecta</taxon>
        <taxon>Pterygota</taxon>
        <taxon>Neoptera</taxon>
        <taxon>Endopterygota</taxon>
        <taxon>Lepidoptera</taxon>
        <taxon>Glossata</taxon>
        <taxon>Ditrysia</taxon>
        <taxon>Bombycoidea</taxon>
        <taxon>Bombycidae</taxon>
        <taxon>Bombycinae</taxon>
        <taxon>Bombyx</taxon>
    </lineage>
</organism>
<name>A0A8R2R681_BOMMO</name>
<dbReference type="Gene3D" id="1.20.1070.10">
    <property type="entry name" value="Rhodopsin 7-helix transmembrane proteins"/>
    <property type="match status" value="1"/>
</dbReference>
<feature type="transmembrane region" description="Helical" evidence="1">
    <location>
        <begin position="224"/>
        <end position="251"/>
    </location>
</feature>
<sequence>MENETCFWRGLFDTNERNVLQEGMIATGIFSVALCAWVTGTILLTDLRSNWSYKNLANFYIIACIRRLLPTILNNLTVFLFFLSDVEKCDVDGFLETFFAVFEVEFLTHICIERYVIAKYVNNGWDLKNSHYTLYYFLSVMFSFVYSAPPLFGVVGFARDFTCTSCILDMIFPGTWENALMIAIFVLRSVKPAIFMIIMLKWASKLERQCINCDKIDMQLTNSIVAIIAAHFICWAPIVFIRGLVIISQLLNINPMVYLCADWISWAMWMHWIAPAVSVITLFATNDRICYYSYGVFVSSKPDDDGKEKEH</sequence>
<reference evidence="3" key="1">
    <citation type="journal article" date="2008" name="Insect Biochem. Mol. Biol.">
        <title>The genome of a lepidopteran model insect, the silkworm Bombyx mori.</title>
        <authorList>
            <consortium name="International Silkworm Genome Consortium"/>
        </authorList>
    </citation>
    <scope>NUCLEOTIDE SEQUENCE [LARGE SCALE GENOMIC DNA]</scope>
    <source>
        <strain evidence="3">p50T</strain>
    </source>
</reference>
<dbReference type="EnsemblMetazoa" id="XM_038021773.1">
    <property type="protein sequence ID" value="XP_037877701.1"/>
    <property type="gene ID" value="LOC110386048"/>
</dbReference>
<keyword evidence="1" id="KW-0472">Membrane</keyword>
<evidence type="ECO:0008006" key="4">
    <source>
        <dbReference type="Google" id="ProtNLM"/>
    </source>
</evidence>
<feature type="transmembrane region" description="Helical" evidence="1">
    <location>
        <begin position="24"/>
        <end position="45"/>
    </location>
</feature>
<feature type="transmembrane region" description="Helical" evidence="1">
    <location>
        <begin position="133"/>
        <end position="158"/>
    </location>
</feature>
<dbReference type="AlphaFoldDB" id="A0A8R2R681"/>
<keyword evidence="3" id="KW-1185">Reference proteome</keyword>
<protein>
    <recommendedName>
        <fullName evidence="4">G-protein coupled receptors family 1 profile domain-containing protein</fullName>
    </recommendedName>
</protein>
<dbReference type="SUPFAM" id="SSF81321">
    <property type="entry name" value="Family A G protein-coupled receptor-like"/>
    <property type="match status" value="1"/>
</dbReference>
<dbReference type="Proteomes" id="UP000005204">
    <property type="component" value="Unassembled WGS sequence"/>
</dbReference>
<evidence type="ECO:0000313" key="3">
    <source>
        <dbReference type="Proteomes" id="UP000005204"/>
    </source>
</evidence>